<evidence type="ECO:0000256" key="1">
    <source>
        <dbReference type="SAM" id="MobiDB-lite"/>
    </source>
</evidence>
<reference evidence="2" key="1">
    <citation type="submission" date="2020-06" db="EMBL/GenBank/DDBJ databases">
        <authorList>
            <person name="Li T."/>
            <person name="Hu X."/>
            <person name="Zhang T."/>
            <person name="Song X."/>
            <person name="Zhang H."/>
            <person name="Dai N."/>
            <person name="Sheng W."/>
            <person name="Hou X."/>
            <person name="Wei L."/>
        </authorList>
    </citation>
    <scope>NUCLEOTIDE SEQUENCE</scope>
    <source>
        <strain evidence="2">KEN1</strain>
        <tissue evidence="2">Leaf</tissue>
    </source>
</reference>
<evidence type="ECO:0000313" key="2">
    <source>
        <dbReference type="EMBL" id="KAL0440019.1"/>
    </source>
</evidence>
<dbReference type="EMBL" id="JACGWN010000008">
    <property type="protein sequence ID" value="KAL0440019.1"/>
    <property type="molecule type" value="Genomic_DNA"/>
</dbReference>
<feature type="non-terminal residue" evidence="2">
    <location>
        <position position="1"/>
    </location>
</feature>
<name>A0AAW2WE47_9LAMI</name>
<protein>
    <submittedName>
        <fullName evidence="2">Uncharacterized protein</fullName>
    </submittedName>
</protein>
<feature type="compositionally biased region" description="Low complexity" evidence="1">
    <location>
        <begin position="1"/>
        <end position="11"/>
    </location>
</feature>
<proteinExistence type="predicted"/>
<accession>A0AAW2WE47</accession>
<gene>
    <name evidence="2" type="ORF">Slati_2484900</name>
</gene>
<comment type="caution">
    <text evidence="2">The sequence shown here is derived from an EMBL/GenBank/DDBJ whole genome shotgun (WGS) entry which is preliminary data.</text>
</comment>
<reference evidence="2" key="2">
    <citation type="journal article" date="2024" name="Plant">
        <title>Genomic evolution and insights into agronomic trait innovations of Sesamum species.</title>
        <authorList>
            <person name="Miao H."/>
            <person name="Wang L."/>
            <person name="Qu L."/>
            <person name="Liu H."/>
            <person name="Sun Y."/>
            <person name="Le M."/>
            <person name="Wang Q."/>
            <person name="Wei S."/>
            <person name="Zheng Y."/>
            <person name="Lin W."/>
            <person name="Duan Y."/>
            <person name="Cao H."/>
            <person name="Xiong S."/>
            <person name="Wang X."/>
            <person name="Wei L."/>
            <person name="Li C."/>
            <person name="Ma Q."/>
            <person name="Ju M."/>
            <person name="Zhao R."/>
            <person name="Li G."/>
            <person name="Mu C."/>
            <person name="Tian Q."/>
            <person name="Mei H."/>
            <person name="Zhang T."/>
            <person name="Gao T."/>
            <person name="Zhang H."/>
        </authorList>
    </citation>
    <scope>NUCLEOTIDE SEQUENCE</scope>
    <source>
        <strain evidence="2">KEN1</strain>
    </source>
</reference>
<feature type="region of interest" description="Disordered" evidence="1">
    <location>
        <begin position="1"/>
        <end position="24"/>
    </location>
</feature>
<dbReference type="AlphaFoldDB" id="A0AAW2WE47"/>
<organism evidence="2">
    <name type="scientific">Sesamum latifolium</name>
    <dbReference type="NCBI Taxonomy" id="2727402"/>
    <lineage>
        <taxon>Eukaryota</taxon>
        <taxon>Viridiplantae</taxon>
        <taxon>Streptophyta</taxon>
        <taxon>Embryophyta</taxon>
        <taxon>Tracheophyta</taxon>
        <taxon>Spermatophyta</taxon>
        <taxon>Magnoliopsida</taxon>
        <taxon>eudicotyledons</taxon>
        <taxon>Gunneridae</taxon>
        <taxon>Pentapetalae</taxon>
        <taxon>asterids</taxon>
        <taxon>lamiids</taxon>
        <taxon>Lamiales</taxon>
        <taxon>Pedaliaceae</taxon>
        <taxon>Sesamum</taxon>
    </lineage>
</organism>
<sequence>TQLLPIGSPRSPGRRGRNVRGPLASQHASNLATFSKLGRPGLLVYQVTKSLRARPRASQHAATSRPPPTATCCGRDLEIARARCEQQACSDFRSATTRASFGWRPATSDSRGLE</sequence>